<accession>A0A5C7FKG6</accession>
<name>A0A5C7FKG6_9BACT</name>
<proteinExistence type="predicted"/>
<dbReference type="OrthoDB" id="1491396at2"/>
<sequence length="480" mass="55906">MSNLNSSKLLRNLRKLSGREQNRFLAYVESPFFNSHPGTCVLARFLLTGGRDWDKLDKQQLSKALFPGQPVNETAVSNVMSYLMKLLEGFLAQLGLEASDQTDILMLQAAHQRQMTRLVSLGLKKVRKAEAEAKKQGSDHLMRAYQIDLLHHDTLRQEERHLADSSMQRVLNSLDNWYQAVQLEKNCELLAMKGQRGRKSETSAYLLNQIQRHSPQEPPLISIYRQCLLTIIQPEEPKHYYALKELMNAHRHSLPDEDQVEILRHLLNFCANKINQNELAYRQEMLDLYKQTIANGMILQDGIIYQITYSNVVSLACSLGNFDWAIDFIESYRKHLLKEARQNAYRFNLAKVILFKGNYSEAITMLGNVKFTNSFYQMRSRLYQIIAWYELGEFMVVDSSIENLRLYLIRAREMAKFKKSANLFLRLTKSLVSVRKQREGLGKNAYFQQLRELQKKIEDTKGVITEREWLLKKIKEGLRD</sequence>
<reference evidence="1 2" key="1">
    <citation type="submission" date="2019-08" db="EMBL/GenBank/DDBJ databases">
        <title>Lewinella sp. strain SSH13 Genome sequencing and assembly.</title>
        <authorList>
            <person name="Kim I."/>
        </authorList>
    </citation>
    <scope>NUCLEOTIDE SEQUENCE [LARGE SCALE GENOMIC DNA]</scope>
    <source>
        <strain evidence="1 2">SSH13</strain>
    </source>
</reference>
<gene>
    <name evidence="1" type="ORF">FUA23_02810</name>
</gene>
<dbReference type="Proteomes" id="UP000321907">
    <property type="component" value="Unassembled WGS sequence"/>
</dbReference>
<protein>
    <submittedName>
        <fullName evidence="1">Uncharacterized protein</fullName>
    </submittedName>
</protein>
<dbReference type="EMBL" id="VOXD01000003">
    <property type="protein sequence ID" value="TXF91173.1"/>
    <property type="molecule type" value="Genomic_DNA"/>
</dbReference>
<organism evidence="1 2">
    <name type="scientific">Neolewinella aurantiaca</name>
    <dbReference type="NCBI Taxonomy" id="2602767"/>
    <lineage>
        <taxon>Bacteria</taxon>
        <taxon>Pseudomonadati</taxon>
        <taxon>Bacteroidota</taxon>
        <taxon>Saprospiria</taxon>
        <taxon>Saprospirales</taxon>
        <taxon>Lewinellaceae</taxon>
        <taxon>Neolewinella</taxon>
    </lineage>
</organism>
<evidence type="ECO:0000313" key="1">
    <source>
        <dbReference type="EMBL" id="TXF91173.1"/>
    </source>
</evidence>
<dbReference type="RefSeq" id="WP_147929192.1">
    <property type="nucleotide sequence ID" value="NZ_VOXD01000003.1"/>
</dbReference>
<comment type="caution">
    <text evidence="1">The sequence shown here is derived from an EMBL/GenBank/DDBJ whole genome shotgun (WGS) entry which is preliminary data.</text>
</comment>
<dbReference type="AlphaFoldDB" id="A0A5C7FKG6"/>
<keyword evidence="2" id="KW-1185">Reference proteome</keyword>
<evidence type="ECO:0000313" key="2">
    <source>
        <dbReference type="Proteomes" id="UP000321907"/>
    </source>
</evidence>